<gene>
    <name evidence="6" type="ORF">TCNE_LOCUS8592</name>
</gene>
<feature type="transmembrane region" description="Helical" evidence="5">
    <location>
        <begin position="254"/>
        <end position="279"/>
    </location>
</feature>
<dbReference type="WBParaSite" id="TCNE_0000859201-mRNA-1">
    <property type="protein sequence ID" value="TCNE_0000859201-mRNA-1"/>
    <property type="gene ID" value="TCNE_0000859201"/>
</dbReference>
<reference evidence="8" key="1">
    <citation type="submission" date="2016-06" db="UniProtKB">
        <authorList>
            <consortium name="WormBaseParasite"/>
        </authorList>
    </citation>
    <scope>IDENTIFICATION</scope>
</reference>
<organism evidence="7 8">
    <name type="scientific">Toxocara canis</name>
    <name type="common">Canine roundworm</name>
    <dbReference type="NCBI Taxonomy" id="6265"/>
    <lineage>
        <taxon>Eukaryota</taxon>
        <taxon>Metazoa</taxon>
        <taxon>Ecdysozoa</taxon>
        <taxon>Nematoda</taxon>
        <taxon>Chromadorea</taxon>
        <taxon>Rhabditida</taxon>
        <taxon>Spirurina</taxon>
        <taxon>Ascaridomorpha</taxon>
        <taxon>Ascaridoidea</taxon>
        <taxon>Toxocaridae</taxon>
        <taxon>Toxocara</taxon>
    </lineage>
</organism>
<evidence type="ECO:0000256" key="5">
    <source>
        <dbReference type="SAM" id="Phobius"/>
    </source>
</evidence>
<feature type="transmembrane region" description="Helical" evidence="5">
    <location>
        <begin position="79"/>
        <end position="97"/>
    </location>
</feature>
<dbReference type="PANTHER" id="PTHR46561">
    <property type="entry name" value="SERPENTINE RECEPTOR, CLASS AB (CLASS A-LIKE)-RELATED"/>
    <property type="match status" value="1"/>
</dbReference>
<keyword evidence="4 5" id="KW-0472">Membrane</keyword>
<dbReference type="PANTHER" id="PTHR46561:SF11">
    <property type="entry name" value="SERPENTINE RECEPTOR CLASS ALPHA_BETA-14"/>
    <property type="match status" value="1"/>
</dbReference>
<keyword evidence="2 5" id="KW-0812">Transmembrane</keyword>
<evidence type="ECO:0000313" key="8">
    <source>
        <dbReference type="WBParaSite" id="TCNE_0000859201-mRNA-1"/>
    </source>
</evidence>
<feature type="transmembrane region" description="Helical" evidence="5">
    <location>
        <begin position="153"/>
        <end position="173"/>
    </location>
</feature>
<feature type="transmembrane region" description="Helical" evidence="5">
    <location>
        <begin position="109"/>
        <end position="130"/>
    </location>
</feature>
<sequence length="324" mass="36858">MNVDLASMICDAVEKLYFQSSLMKIIFISEFVTVIISFGLANLMIFAIWEARALHFNVRILLICVIITALRRIHSAGGVVVIASTIFLAFERLIATCRFENYENRGHKLIGLLLTFLLCAIAVPVCWRTAPLSDTIYPYCAFGLNDYRATCDISYALFGIQVVALLIFASLWYQNVKKMPQVQRFQKSANEQPHTLTMRFQLRENVDTTRLMLPIVAINSLFMLACSIIYAIFLPPLTPTTVLTTDVLRSVVDYAPISEAMILLYPITTMTFMLLLPVTSVHIKRSLRRLTGLRRCFGYETNVVDSIDHAAGRDYFEQLRQQWA</sequence>
<dbReference type="EMBL" id="UYWY01019949">
    <property type="protein sequence ID" value="VDM39913.1"/>
    <property type="molecule type" value="Genomic_DNA"/>
</dbReference>
<comment type="subcellular location">
    <subcellularLocation>
        <location evidence="1">Membrane</location>
        <topology evidence="1">Multi-pass membrane protein</topology>
    </subcellularLocation>
</comment>
<evidence type="ECO:0000256" key="2">
    <source>
        <dbReference type="ARBA" id="ARBA00022692"/>
    </source>
</evidence>
<evidence type="ECO:0000256" key="4">
    <source>
        <dbReference type="ARBA" id="ARBA00023136"/>
    </source>
</evidence>
<dbReference type="GO" id="GO:0016020">
    <property type="term" value="C:membrane"/>
    <property type="evidence" value="ECO:0007669"/>
    <property type="project" value="UniProtKB-SubCell"/>
</dbReference>
<keyword evidence="3 5" id="KW-1133">Transmembrane helix</keyword>
<feature type="transmembrane region" description="Helical" evidence="5">
    <location>
        <begin position="211"/>
        <end position="234"/>
    </location>
</feature>
<dbReference type="InterPro" id="IPR053286">
    <property type="entry name" value="Nematode_rcpt-like_srab"/>
</dbReference>
<reference evidence="6 7" key="2">
    <citation type="submission" date="2018-11" db="EMBL/GenBank/DDBJ databases">
        <authorList>
            <consortium name="Pathogen Informatics"/>
        </authorList>
    </citation>
    <scope>NUCLEOTIDE SEQUENCE [LARGE SCALE GENOMIC DNA]</scope>
</reference>
<feature type="transmembrane region" description="Helical" evidence="5">
    <location>
        <begin position="56"/>
        <end position="73"/>
    </location>
</feature>
<accession>A0A183UJC2</accession>
<evidence type="ECO:0000256" key="1">
    <source>
        <dbReference type="ARBA" id="ARBA00004141"/>
    </source>
</evidence>
<keyword evidence="7" id="KW-1185">Reference proteome</keyword>
<dbReference type="Pfam" id="PF10292">
    <property type="entry name" value="7TM_GPCR_Srab"/>
    <property type="match status" value="1"/>
</dbReference>
<dbReference type="AlphaFoldDB" id="A0A183UJC2"/>
<proteinExistence type="predicted"/>
<name>A0A183UJC2_TOXCA</name>
<evidence type="ECO:0000313" key="6">
    <source>
        <dbReference type="EMBL" id="VDM39913.1"/>
    </source>
</evidence>
<dbReference type="InterPro" id="IPR019408">
    <property type="entry name" value="7TM_GPCR_serpentine_rcpt_Srab"/>
</dbReference>
<feature type="transmembrane region" description="Helical" evidence="5">
    <location>
        <begin position="25"/>
        <end position="49"/>
    </location>
</feature>
<evidence type="ECO:0000256" key="3">
    <source>
        <dbReference type="ARBA" id="ARBA00022989"/>
    </source>
</evidence>
<protein>
    <submittedName>
        <fullName evidence="8">G protein-coupled receptor</fullName>
    </submittedName>
</protein>
<evidence type="ECO:0000313" key="7">
    <source>
        <dbReference type="Proteomes" id="UP000050794"/>
    </source>
</evidence>
<dbReference type="Proteomes" id="UP000050794">
    <property type="component" value="Unassembled WGS sequence"/>
</dbReference>